<evidence type="ECO:0000256" key="5">
    <source>
        <dbReference type="ARBA" id="ARBA00023163"/>
    </source>
</evidence>
<dbReference type="SUPFAM" id="SSF109905">
    <property type="entry name" value="Surp module (SWAP domain)"/>
    <property type="match status" value="2"/>
</dbReference>
<evidence type="ECO:0000256" key="6">
    <source>
        <dbReference type="ARBA" id="ARBA00023187"/>
    </source>
</evidence>
<dbReference type="EMBL" id="OU895879">
    <property type="protein sequence ID" value="CAG9809687.1"/>
    <property type="molecule type" value="Genomic_DNA"/>
</dbReference>
<feature type="region of interest" description="Disordered" evidence="7">
    <location>
        <begin position="141"/>
        <end position="165"/>
    </location>
</feature>
<feature type="compositionally biased region" description="Low complexity" evidence="7">
    <location>
        <begin position="559"/>
        <end position="568"/>
    </location>
</feature>
<feature type="compositionally biased region" description="Basic residues" evidence="7">
    <location>
        <begin position="622"/>
        <end position="655"/>
    </location>
</feature>
<organism evidence="9 10">
    <name type="scientific">Chironomus riparius</name>
    <dbReference type="NCBI Taxonomy" id="315576"/>
    <lineage>
        <taxon>Eukaryota</taxon>
        <taxon>Metazoa</taxon>
        <taxon>Ecdysozoa</taxon>
        <taxon>Arthropoda</taxon>
        <taxon>Hexapoda</taxon>
        <taxon>Insecta</taxon>
        <taxon>Pterygota</taxon>
        <taxon>Neoptera</taxon>
        <taxon>Endopterygota</taxon>
        <taxon>Diptera</taxon>
        <taxon>Nematocera</taxon>
        <taxon>Chironomoidea</taxon>
        <taxon>Chironomidae</taxon>
        <taxon>Chironominae</taxon>
        <taxon>Chironomus</taxon>
    </lineage>
</organism>
<keyword evidence="2" id="KW-0677">Repeat</keyword>
<proteinExistence type="predicted"/>
<feature type="compositionally biased region" description="Low complexity" evidence="7">
    <location>
        <begin position="248"/>
        <end position="261"/>
    </location>
</feature>
<evidence type="ECO:0000256" key="3">
    <source>
        <dbReference type="ARBA" id="ARBA00022884"/>
    </source>
</evidence>
<evidence type="ECO:0000313" key="10">
    <source>
        <dbReference type="Proteomes" id="UP001153620"/>
    </source>
</evidence>
<dbReference type="PROSITE" id="PS50128">
    <property type="entry name" value="SURP"/>
    <property type="match status" value="2"/>
</dbReference>
<dbReference type="InterPro" id="IPR019147">
    <property type="entry name" value="SWAP_N_domain"/>
</dbReference>
<dbReference type="InterPro" id="IPR040397">
    <property type="entry name" value="SWAP"/>
</dbReference>
<feature type="region of interest" description="Disordered" evidence="7">
    <location>
        <begin position="338"/>
        <end position="358"/>
    </location>
</feature>
<dbReference type="Pfam" id="PF09750">
    <property type="entry name" value="DRY_EERY"/>
    <property type="match status" value="1"/>
</dbReference>
<protein>
    <recommendedName>
        <fullName evidence="8">SURP motif domain-containing protein</fullName>
    </recommendedName>
</protein>
<feature type="domain" description="SURP motif" evidence="8">
    <location>
        <begin position="186"/>
        <end position="228"/>
    </location>
</feature>
<keyword evidence="4" id="KW-0805">Transcription regulation</keyword>
<keyword evidence="3" id="KW-0694">RNA-binding</keyword>
<dbReference type="FunFam" id="1.10.10.790:FF:000002">
    <property type="entry name" value="Splicing factor 3A subunit 1"/>
    <property type="match status" value="1"/>
</dbReference>
<dbReference type="PANTHER" id="PTHR13161">
    <property type="entry name" value="SPLICING FACTOR SUPPRESSOR OF WHITE APRICOT"/>
    <property type="match status" value="1"/>
</dbReference>
<dbReference type="Gene3D" id="1.10.10.790">
    <property type="entry name" value="Surp module"/>
    <property type="match status" value="2"/>
</dbReference>
<keyword evidence="10" id="KW-1185">Reference proteome</keyword>
<feature type="region of interest" description="Disordered" evidence="7">
    <location>
        <begin position="246"/>
        <end position="266"/>
    </location>
</feature>
<feature type="compositionally biased region" description="Low complexity" evidence="7">
    <location>
        <begin position="603"/>
        <end position="619"/>
    </location>
</feature>
<feature type="region of interest" description="Disordered" evidence="7">
    <location>
        <begin position="444"/>
        <end position="496"/>
    </location>
</feature>
<keyword evidence="5" id="KW-0804">Transcription</keyword>
<keyword evidence="1" id="KW-0507">mRNA processing</keyword>
<feature type="compositionally biased region" description="Acidic residues" evidence="7">
    <location>
        <begin position="151"/>
        <end position="160"/>
    </location>
</feature>
<reference evidence="9" key="2">
    <citation type="submission" date="2022-10" db="EMBL/GenBank/DDBJ databases">
        <authorList>
            <consortium name="ENA_rothamsted_submissions"/>
            <consortium name="culmorum"/>
            <person name="King R."/>
        </authorList>
    </citation>
    <scope>NUCLEOTIDE SEQUENCE</scope>
</reference>
<evidence type="ECO:0000256" key="2">
    <source>
        <dbReference type="ARBA" id="ARBA00022737"/>
    </source>
</evidence>
<dbReference type="SMART" id="SM00648">
    <property type="entry name" value="SWAP"/>
    <property type="match status" value="2"/>
</dbReference>
<dbReference type="Proteomes" id="UP001153620">
    <property type="component" value="Chromosome 3"/>
</dbReference>
<gene>
    <name evidence="9" type="ORF">CHIRRI_LOCUS12507</name>
</gene>
<evidence type="ECO:0000313" key="9">
    <source>
        <dbReference type="EMBL" id="CAG9809687.1"/>
    </source>
</evidence>
<dbReference type="InterPro" id="IPR000061">
    <property type="entry name" value="Surp"/>
</dbReference>
<dbReference type="GO" id="GO:0003723">
    <property type="term" value="F:RNA binding"/>
    <property type="evidence" value="ECO:0007669"/>
    <property type="project" value="UniProtKB-KW"/>
</dbReference>
<feature type="region of interest" description="Disordered" evidence="7">
    <location>
        <begin position="557"/>
        <end position="655"/>
    </location>
</feature>
<evidence type="ECO:0000259" key="8">
    <source>
        <dbReference type="PROSITE" id="PS50128"/>
    </source>
</evidence>
<accession>A0A9N9S5H4</accession>
<dbReference type="AlphaFoldDB" id="A0A9N9S5H4"/>
<dbReference type="InterPro" id="IPR035967">
    <property type="entry name" value="SWAP/Surp_sf"/>
</dbReference>
<feature type="domain" description="SURP motif" evidence="8">
    <location>
        <begin position="368"/>
        <end position="408"/>
    </location>
</feature>
<dbReference type="Pfam" id="PF01805">
    <property type="entry name" value="Surp"/>
    <property type="match status" value="2"/>
</dbReference>
<reference evidence="9" key="1">
    <citation type="submission" date="2022-01" db="EMBL/GenBank/DDBJ databases">
        <authorList>
            <person name="King R."/>
        </authorList>
    </citation>
    <scope>NUCLEOTIDE SEQUENCE</scope>
</reference>
<feature type="compositionally biased region" description="Acidic residues" evidence="7">
    <location>
        <begin position="342"/>
        <end position="353"/>
    </location>
</feature>
<evidence type="ECO:0000256" key="7">
    <source>
        <dbReference type="SAM" id="MobiDB-lite"/>
    </source>
</evidence>
<name>A0A9N9S5H4_9DIPT</name>
<keyword evidence="6" id="KW-0508">mRNA splicing</keyword>
<sequence length="655" mass="75026">MSHKSGILKVKSKYDTSKTVEFLVFGYHCKLYRDDKKALELDRESHLIPAPYEQKDSISRYDVRATLSEITPYESSSNSYINRLDGLSPAEQQAELLAEEERYYSLYKNEVEEEMYKEELEKRQATAGYNQVEFSYDEVKEIGPKESSDVTQEENEESDDTPFMPGENLNLPSDMEYPNTVKLNQIIEKTAKFISSQGPQMEILLKTKQSSNPQFEFLNHNGQYNAYYKHILSMIKSNTYPWQHSKINNENSMDDNSNTNDSKFDTEEVATTSTIIIPKMQFKPSADCAYTQLISKITKAPISELERKQVEEEKRQQIVTNSEPSKIIGGSLSLVASYNSDSETDNEEDENEAEEYKGPIPPSEIQIVIDKTATYVAKNGPEFEQKLIFKQDPRFQFLHENNEYNLYYKMKVKSFQPSNSINAVPQAASSTKVIEAPKKEEIVLPKPPPAPVSFSIKTKDERPPLKSTSMQNSDDESKENCHNVPQAPSPPQITTSIEEELERQVDIIATEREEKLAKERLNDKLLNAAREKLGMLPKEKMLQIERKKKAMMFINQIKGSNGSSNGSGNKREDDVINLTHCGEDSNDSASVKSEKSRSRKNSSSRSSRSTSRSSRSSDSSPKRKRSKKKSHRKRKYRRSRSRSRSPGRYKHSKRW</sequence>
<dbReference type="OrthoDB" id="5836667at2759"/>
<dbReference type="SMART" id="SM01141">
    <property type="entry name" value="DRY_EERY"/>
    <property type="match status" value="1"/>
</dbReference>
<dbReference type="GO" id="GO:0000395">
    <property type="term" value="P:mRNA 5'-splice site recognition"/>
    <property type="evidence" value="ECO:0007669"/>
    <property type="project" value="TreeGrafter"/>
</dbReference>
<evidence type="ECO:0000256" key="1">
    <source>
        <dbReference type="ARBA" id="ARBA00022664"/>
    </source>
</evidence>
<dbReference type="PANTHER" id="PTHR13161:SF15">
    <property type="entry name" value="SPLICING FACTOR, SUPPRESSOR OF WHITE-APRICOT HOMOLOG"/>
    <property type="match status" value="1"/>
</dbReference>
<evidence type="ECO:0000256" key="4">
    <source>
        <dbReference type="ARBA" id="ARBA00023015"/>
    </source>
</evidence>